<organism evidence="1 2">
    <name type="scientific">Galleria mellonella</name>
    <name type="common">Greater wax moth</name>
    <dbReference type="NCBI Taxonomy" id="7137"/>
    <lineage>
        <taxon>Eukaryota</taxon>
        <taxon>Metazoa</taxon>
        <taxon>Ecdysozoa</taxon>
        <taxon>Arthropoda</taxon>
        <taxon>Hexapoda</taxon>
        <taxon>Insecta</taxon>
        <taxon>Pterygota</taxon>
        <taxon>Neoptera</taxon>
        <taxon>Endopterygota</taxon>
        <taxon>Lepidoptera</taxon>
        <taxon>Glossata</taxon>
        <taxon>Ditrysia</taxon>
        <taxon>Pyraloidea</taxon>
        <taxon>Pyralidae</taxon>
        <taxon>Galleriinae</taxon>
        <taxon>Galleria</taxon>
    </lineage>
</organism>
<name>A0A6J3C0I2_GALME</name>
<dbReference type="GeneID" id="113521847"/>
<accession>A0A6J3C0I2</accession>
<gene>
    <name evidence="2" type="primary">LOC113521847</name>
</gene>
<dbReference type="Proteomes" id="UP001652740">
    <property type="component" value="Unplaced"/>
</dbReference>
<proteinExistence type="predicted"/>
<keyword evidence="1" id="KW-1185">Reference proteome</keyword>
<dbReference type="InParanoid" id="A0A6J3C0I2"/>
<evidence type="ECO:0000313" key="1">
    <source>
        <dbReference type="Proteomes" id="UP001652740"/>
    </source>
</evidence>
<sequence>MIKIADCNHIRIRDGNAYGIDIEKFVHSVEKEFKIDFRSLPQWKEIVKRLHVITTDCKRRIQDSKYRKMIIINKLYNESIRLSPFELTENLARTSKKWQIMENKRNKLKNILKLKTDIISNVQNSESSLNIFNQEKSEGELTAHPNTEIIPSEEIFEMQVKSKPEMDAKISTPTHLPVNICINQHKLVSPLISPYSYVSYKTNSIVEEVEMKTIGKVDEKEWLLLNKTLSITSSPKEIIIDDESMQEQVINFSVINFSTKFVFVRFICVTEKSPFKWAKILPVTPLKLCPGLRIKYKFIFKLIQNIKDFVSSLYFRIGHDILTQAPLEALCIPVRSRFNAARLISVSKVVSIPPVYQWHIQRTCGFPSGCIKIAVDKNIYNVHIIKRTVDFVVESKKDLLSLQVVCSNTESLKEMIDDPDVETQSKPLTPKDNVSPDVEIVNSIDVIILVVHDIIEIALEPFMFEHTYLKLQPYSKHNIPVYFTKSERIGSHYCCYDLEFFDPNTEEIIMTKRVKIFAEVLPNPINIYPNILDMSESPIRHGFCEDSFTITNSHKVYPVTVKIMLTTKMKKILHINPLEVLIPATSRVKFEVKFCSPRLLAKKPEEFVHFTFKIIIKGNQTVYHHVPPLFYEIIAPCVPEFKKIYNKKYYP</sequence>
<protein>
    <submittedName>
        <fullName evidence="2">Uncharacterized protein LOC113521847</fullName>
    </submittedName>
</protein>
<dbReference type="RefSeq" id="XP_031765766.2">
    <property type="nucleotide sequence ID" value="XM_031909906.2"/>
</dbReference>
<dbReference type="KEGG" id="gmw:113521847"/>
<reference evidence="2" key="1">
    <citation type="submission" date="2025-08" db="UniProtKB">
        <authorList>
            <consortium name="RefSeq"/>
        </authorList>
    </citation>
    <scope>IDENTIFICATION</scope>
    <source>
        <tissue evidence="2">Whole larvae</tissue>
    </source>
</reference>
<dbReference type="AlphaFoldDB" id="A0A6J3C0I2"/>
<evidence type="ECO:0000313" key="2">
    <source>
        <dbReference type="RefSeq" id="XP_031765766.2"/>
    </source>
</evidence>